<evidence type="ECO:0000259" key="6">
    <source>
        <dbReference type="Pfam" id="PF25967"/>
    </source>
</evidence>
<evidence type="ECO:0000313" key="7">
    <source>
        <dbReference type="EMBL" id="SHM69903.1"/>
    </source>
</evidence>
<accession>A0A1M7KWI8</accession>
<dbReference type="Pfam" id="PF25944">
    <property type="entry name" value="Beta-barrel_RND"/>
    <property type="match status" value="1"/>
</dbReference>
<dbReference type="EMBL" id="FRBW01000003">
    <property type="protein sequence ID" value="SHM69903.1"/>
    <property type="molecule type" value="Genomic_DNA"/>
</dbReference>
<dbReference type="InterPro" id="IPR058627">
    <property type="entry name" value="MdtA-like_C"/>
</dbReference>
<dbReference type="AlphaFoldDB" id="A0A1M7KWI8"/>
<gene>
    <name evidence="7" type="ORF">SAMN05444272_3000</name>
</gene>
<dbReference type="RefSeq" id="WP_073014125.1">
    <property type="nucleotide sequence ID" value="NZ_FRBW01000003.1"/>
</dbReference>
<dbReference type="SUPFAM" id="SSF111369">
    <property type="entry name" value="HlyD-like secretion proteins"/>
    <property type="match status" value="1"/>
</dbReference>
<feature type="domain" description="Multidrug resistance protein MdtA-like C-terminal permuted SH3" evidence="6">
    <location>
        <begin position="306"/>
        <end position="366"/>
    </location>
</feature>
<organism evidence="7 8">
    <name type="scientific">Roseibium suaedae</name>
    <dbReference type="NCBI Taxonomy" id="735517"/>
    <lineage>
        <taxon>Bacteria</taxon>
        <taxon>Pseudomonadati</taxon>
        <taxon>Pseudomonadota</taxon>
        <taxon>Alphaproteobacteria</taxon>
        <taxon>Hyphomicrobiales</taxon>
        <taxon>Stappiaceae</taxon>
        <taxon>Roseibium</taxon>
    </lineage>
</organism>
<dbReference type="PROSITE" id="PS51257">
    <property type="entry name" value="PROKAR_LIPOPROTEIN"/>
    <property type="match status" value="1"/>
</dbReference>
<dbReference type="Pfam" id="PF25967">
    <property type="entry name" value="RND-MFP_C"/>
    <property type="match status" value="1"/>
</dbReference>
<comment type="similarity">
    <text evidence="2">Belongs to the membrane fusion protein (MFP) (TC 8.A.1) family.</text>
</comment>
<dbReference type="NCBIfam" id="TIGR01730">
    <property type="entry name" value="RND_mfp"/>
    <property type="match status" value="1"/>
</dbReference>
<evidence type="ECO:0000259" key="4">
    <source>
        <dbReference type="Pfam" id="PF25917"/>
    </source>
</evidence>
<dbReference type="GO" id="GO:0005886">
    <property type="term" value="C:plasma membrane"/>
    <property type="evidence" value="ECO:0007669"/>
    <property type="project" value="TreeGrafter"/>
</dbReference>
<comment type="subcellular location">
    <subcellularLocation>
        <location evidence="1">Cell envelope</location>
    </subcellularLocation>
</comment>
<sequence length="383" mass="40411">MKFSDRAFSGSAKVFALLTLSALTACGDEAKTPAAVPVPSVTVSGIQTKEIRQSASFVGQVAAINEVELVARVSGFLNEKAVPDGSLVKKGQTLFVIEKSQYEANVQKAQADLESAKADAALKTANEARDKDLFEKGHLSQAAFQATQALTAQTKAAVEAASAALAQANLDLSYTDVAAPFDGRIGKTPYSVGDVVGPSSSPLGTVVQLAPVYVNFSVSQSQYLNALKAHNLNPSDFKPEETPNLKLSLPNREQYGETGKIVFIDNKVDAQTGTIALRGKFANQDGFLADGTYVSVTIESPQETKALMVPQAAVQRDQRGSFVLVVNASSTVEQRYVQLGAQVGTDFVVKEGLQEGESVITEGQQKVRPGVPVKAVQSVSQAG</sequence>
<dbReference type="GO" id="GO:0022857">
    <property type="term" value="F:transmembrane transporter activity"/>
    <property type="evidence" value="ECO:0007669"/>
    <property type="project" value="InterPro"/>
</dbReference>
<evidence type="ECO:0000259" key="5">
    <source>
        <dbReference type="Pfam" id="PF25944"/>
    </source>
</evidence>
<dbReference type="Gene3D" id="2.40.50.100">
    <property type="match status" value="1"/>
</dbReference>
<evidence type="ECO:0000256" key="1">
    <source>
        <dbReference type="ARBA" id="ARBA00004196"/>
    </source>
</evidence>
<dbReference type="STRING" id="735517.SAMN05444272_3000"/>
<dbReference type="FunFam" id="2.40.420.20:FF:000001">
    <property type="entry name" value="Efflux RND transporter periplasmic adaptor subunit"/>
    <property type="match status" value="1"/>
</dbReference>
<evidence type="ECO:0000313" key="8">
    <source>
        <dbReference type="Proteomes" id="UP000186002"/>
    </source>
</evidence>
<protein>
    <submittedName>
        <fullName evidence="7">Membrane fusion protein, multidrug efflux system</fullName>
    </submittedName>
</protein>
<dbReference type="Gene3D" id="2.40.420.20">
    <property type="match status" value="1"/>
</dbReference>
<dbReference type="InterPro" id="IPR058625">
    <property type="entry name" value="MdtA-like_BSH"/>
</dbReference>
<feature type="domain" description="Multidrug resistance protein MdtA-like barrel-sandwich hybrid" evidence="4">
    <location>
        <begin position="65"/>
        <end position="197"/>
    </location>
</feature>
<feature type="coiled-coil region" evidence="3">
    <location>
        <begin position="99"/>
        <end position="126"/>
    </location>
</feature>
<dbReference type="GO" id="GO:0030313">
    <property type="term" value="C:cell envelope"/>
    <property type="evidence" value="ECO:0007669"/>
    <property type="project" value="UniProtKB-SubCell"/>
</dbReference>
<proteinExistence type="inferred from homology"/>
<evidence type="ECO:0000256" key="3">
    <source>
        <dbReference type="SAM" id="Coils"/>
    </source>
</evidence>
<reference evidence="7 8" key="1">
    <citation type="submission" date="2016-11" db="EMBL/GenBank/DDBJ databases">
        <authorList>
            <person name="Jaros S."/>
            <person name="Januszkiewicz K."/>
            <person name="Wedrychowicz H."/>
        </authorList>
    </citation>
    <scope>NUCLEOTIDE SEQUENCE [LARGE SCALE GENOMIC DNA]</scope>
    <source>
        <strain evidence="7 8">DSM 22153</strain>
    </source>
</reference>
<feature type="domain" description="Multidrug resistance protein MdtA-like beta-barrel" evidence="5">
    <location>
        <begin position="211"/>
        <end position="299"/>
    </location>
</feature>
<dbReference type="Pfam" id="PF25917">
    <property type="entry name" value="BSH_RND"/>
    <property type="match status" value="1"/>
</dbReference>
<dbReference type="Gene3D" id="1.10.287.470">
    <property type="entry name" value="Helix hairpin bin"/>
    <property type="match status" value="1"/>
</dbReference>
<dbReference type="PANTHER" id="PTHR30158">
    <property type="entry name" value="ACRA/E-RELATED COMPONENT OF DRUG EFFLUX TRANSPORTER"/>
    <property type="match status" value="1"/>
</dbReference>
<evidence type="ECO:0000256" key="2">
    <source>
        <dbReference type="ARBA" id="ARBA00009477"/>
    </source>
</evidence>
<dbReference type="GO" id="GO:0046677">
    <property type="term" value="P:response to antibiotic"/>
    <property type="evidence" value="ECO:0007669"/>
    <property type="project" value="TreeGrafter"/>
</dbReference>
<keyword evidence="3" id="KW-0175">Coiled coil</keyword>
<dbReference type="Gene3D" id="2.40.30.170">
    <property type="match status" value="1"/>
</dbReference>
<name>A0A1M7KWI8_9HYPH</name>
<dbReference type="OrthoDB" id="7811737at2"/>
<keyword evidence="8" id="KW-1185">Reference proteome</keyword>
<dbReference type="Proteomes" id="UP000186002">
    <property type="component" value="Unassembled WGS sequence"/>
</dbReference>
<dbReference type="InterPro" id="IPR058626">
    <property type="entry name" value="MdtA-like_b-barrel"/>
</dbReference>
<dbReference type="InterPro" id="IPR006143">
    <property type="entry name" value="RND_pump_MFP"/>
</dbReference>